<reference evidence="2 3" key="1">
    <citation type="submission" date="2019-09" db="EMBL/GenBank/DDBJ databases">
        <authorList>
            <person name="Ou C."/>
        </authorList>
    </citation>
    <scope>NUCLEOTIDE SEQUENCE [LARGE SCALE GENOMIC DNA]</scope>
    <source>
        <strain evidence="2">S2</strain>
        <tissue evidence="2">Leaf</tissue>
    </source>
</reference>
<sequence length="256" mass="28463">MKGISKGSFMQALIQGTVDGCCSLPASYSSFELLRQTLEEVDQHCSLDILPILLEKAPLQARLGCPFHSSHATDVYSISMLATESNRLPCASVFGFLNFSEVSSSSNGQMCMDAQLSCQNYNDLQANRADSHPPCIIEIDLEKGYIQAPESKEEAVESLKREGLLARVFRRQASLKVGGKLLQLLFNHGTSRDNAVTERIHEAPNNRWKRCKRTASFDSRKVVILFSILSSLGTMILIYLTLRVRQNADGFFHDAI</sequence>
<feature type="transmembrane region" description="Helical" evidence="1">
    <location>
        <begin position="222"/>
        <end position="242"/>
    </location>
</feature>
<dbReference type="Proteomes" id="UP000327157">
    <property type="component" value="Chromosome 1"/>
</dbReference>
<organism evidence="2 3">
    <name type="scientific">Pyrus ussuriensis x Pyrus communis</name>
    <dbReference type="NCBI Taxonomy" id="2448454"/>
    <lineage>
        <taxon>Eukaryota</taxon>
        <taxon>Viridiplantae</taxon>
        <taxon>Streptophyta</taxon>
        <taxon>Embryophyta</taxon>
        <taxon>Tracheophyta</taxon>
        <taxon>Spermatophyta</taxon>
        <taxon>Magnoliopsida</taxon>
        <taxon>eudicotyledons</taxon>
        <taxon>Gunneridae</taxon>
        <taxon>Pentapetalae</taxon>
        <taxon>rosids</taxon>
        <taxon>fabids</taxon>
        <taxon>Rosales</taxon>
        <taxon>Rosaceae</taxon>
        <taxon>Amygdaloideae</taxon>
        <taxon>Maleae</taxon>
        <taxon>Pyrus</taxon>
    </lineage>
</organism>
<accession>A0A5N5F383</accession>
<keyword evidence="3" id="KW-1185">Reference proteome</keyword>
<keyword evidence="1" id="KW-0812">Transmembrane</keyword>
<dbReference type="OrthoDB" id="1911818at2759"/>
<evidence type="ECO:0000313" key="3">
    <source>
        <dbReference type="Proteomes" id="UP000327157"/>
    </source>
</evidence>
<keyword evidence="1" id="KW-0472">Membrane</keyword>
<dbReference type="PANTHER" id="PTHR34064">
    <property type="entry name" value="OS04G0672300 PROTEIN"/>
    <property type="match status" value="1"/>
</dbReference>
<protein>
    <submittedName>
        <fullName evidence="2">Uncharacterized protein</fullName>
    </submittedName>
</protein>
<name>A0A5N5F383_9ROSA</name>
<keyword evidence="1" id="KW-1133">Transmembrane helix</keyword>
<dbReference type="AlphaFoldDB" id="A0A5N5F383"/>
<evidence type="ECO:0000256" key="1">
    <source>
        <dbReference type="SAM" id="Phobius"/>
    </source>
</evidence>
<comment type="caution">
    <text evidence="2">The sequence shown here is derived from an EMBL/GenBank/DDBJ whole genome shotgun (WGS) entry which is preliminary data.</text>
</comment>
<reference evidence="3" key="2">
    <citation type="submission" date="2019-10" db="EMBL/GenBank/DDBJ databases">
        <title>A de novo genome assembly of a pear dwarfing rootstock.</title>
        <authorList>
            <person name="Wang F."/>
            <person name="Wang J."/>
            <person name="Li S."/>
            <person name="Zhang Y."/>
            <person name="Fang M."/>
            <person name="Ma L."/>
            <person name="Zhao Y."/>
            <person name="Jiang S."/>
        </authorList>
    </citation>
    <scope>NUCLEOTIDE SEQUENCE [LARGE SCALE GENOMIC DNA]</scope>
</reference>
<reference evidence="2 3" key="3">
    <citation type="submission" date="2019-11" db="EMBL/GenBank/DDBJ databases">
        <title>A de novo genome assembly of a pear dwarfing rootstock.</title>
        <authorList>
            <person name="Wang F."/>
            <person name="Wang J."/>
            <person name="Li S."/>
            <person name="Zhang Y."/>
            <person name="Fang M."/>
            <person name="Ma L."/>
            <person name="Zhao Y."/>
            <person name="Jiang S."/>
        </authorList>
    </citation>
    <scope>NUCLEOTIDE SEQUENCE [LARGE SCALE GENOMIC DNA]</scope>
    <source>
        <strain evidence="2">S2</strain>
        <tissue evidence="2">Leaf</tissue>
    </source>
</reference>
<dbReference type="PANTHER" id="PTHR34064:SF5">
    <property type="entry name" value="PROTEIN, PUTATIVE-RELATED"/>
    <property type="match status" value="1"/>
</dbReference>
<evidence type="ECO:0000313" key="2">
    <source>
        <dbReference type="EMBL" id="KAB2597427.1"/>
    </source>
</evidence>
<dbReference type="EMBL" id="SMOL01000768">
    <property type="protein sequence ID" value="KAB2597427.1"/>
    <property type="molecule type" value="Genomic_DNA"/>
</dbReference>
<gene>
    <name evidence="2" type="ORF">D8674_000347</name>
</gene>
<proteinExistence type="predicted"/>